<protein>
    <submittedName>
        <fullName evidence="9">SusD-like protein</fullName>
    </submittedName>
</protein>
<accession>A0A4P6ZFM8</accession>
<dbReference type="Proteomes" id="UP000294419">
    <property type="component" value="Chromosome"/>
</dbReference>
<dbReference type="AlphaFoldDB" id="A0A4P6ZFM8"/>
<feature type="domain" description="RagB/SusD" evidence="7">
    <location>
        <begin position="344"/>
        <end position="477"/>
    </location>
</feature>
<evidence type="ECO:0000259" key="7">
    <source>
        <dbReference type="Pfam" id="PF07980"/>
    </source>
</evidence>
<feature type="signal peptide" evidence="6">
    <location>
        <begin position="1"/>
        <end position="22"/>
    </location>
</feature>
<feature type="chain" id="PRO_5020739827" evidence="6">
    <location>
        <begin position="23"/>
        <end position="477"/>
    </location>
</feature>
<comment type="subcellular location">
    <subcellularLocation>
        <location evidence="1">Cell outer membrane</location>
    </subcellularLocation>
</comment>
<name>A0A4P6ZFM8_9FLAO</name>
<keyword evidence="4" id="KW-0472">Membrane</keyword>
<evidence type="ECO:0000256" key="4">
    <source>
        <dbReference type="ARBA" id="ARBA00023136"/>
    </source>
</evidence>
<keyword evidence="5" id="KW-0998">Cell outer membrane</keyword>
<dbReference type="InterPro" id="IPR033985">
    <property type="entry name" value="SusD-like_N"/>
</dbReference>
<dbReference type="OrthoDB" id="5694214at2"/>
<dbReference type="InterPro" id="IPR011990">
    <property type="entry name" value="TPR-like_helical_dom_sf"/>
</dbReference>
<dbReference type="Pfam" id="PF07980">
    <property type="entry name" value="SusD_RagB"/>
    <property type="match status" value="1"/>
</dbReference>
<evidence type="ECO:0000256" key="1">
    <source>
        <dbReference type="ARBA" id="ARBA00004442"/>
    </source>
</evidence>
<keyword evidence="3 6" id="KW-0732">Signal</keyword>
<evidence type="ECO:0000256" key="3">
    <source>
        <dbReference type="ARBA" id="ARBA00022729"/>
    </source>
</evidence>
<dbReference type="Pfam" id="PF14322">
    <property type="entry name" value="SusD-like_3"/>
    <property type="match status" value="1"/>
</dbReference>
<dbReference type="GO" id="GO:0009279">
    <property type="term" value="C:cell outer membrane"/>
    <property type="evidence" value="ECO:0007669"/>
    <property type="project" value="UniProtKB-SubCell"/>
</dbReference>
<evidence type="ECO:0000313" key="9">
    <source>
        <dbReference type="EMBL" id="QBO58433.1"/>
    </source>
</evidence>
<keyword evidence="10" id="KW-1185">Reference proteome</keyword>
<sequence>MKKSTILSAFILVFLTTASCSRDFLSPEPESAINADNYYQNESQLLAGVLNMYDGIQGANALEGDLNANQGVQFEFYLTEMRSDNTRTKSSEGEAAQFENYTITATNGIVSDYYLSYYNIIFRANTVLEHLDVASDKTRAKYEGEAKFVRAYAYFNLVRLFGDIPFVDHVLSIDDKRTQFTRVPQAQIYDLIVSDLKTAVASLDNTHKNRASKAAAQTLLAKVYLTLRTNYTEAQQLCEAVMASNYSLMPNFKDVFFTENNKEVIFSIGFVPDNVLDSQGFSAEWLNSVGRSSGVNYVTNEAAAALDLAGGNRTAYSYRIDPAQPSQKQVVKYLPVADASLGIPATSVNPRTAGNDWIVLRLSDVLLMHVEAIMAGNSNTTAPAALNSFRLVRERAGLSADADGDITRQELLDERRVELAFENQRFFDLVRFGQAQTVLAAYSAANNYAFTGTDLLLPIPQREINISGGLLKQNPGY</sequence>
<dbReference type="Gene3D" id="1.25.40.390">
    <property type="match status" value="1"/>
</dbReference>
<dbReference type="PROSITE" id="PS51257">
    <property type="entry name" value="PROKAR_LIPOPROTEIN"/>
    <property type="match status" value="1"/>
</dbReference>
<evidence type="ECO:0000256" key="2">
    <source>
        <dbReference type="ARBA" id="ARBA00006275"/>
    </source>
</evidence>
<feature type="domain" description="SusD-like N-terminal" evidence="8">
    <location>
        <begin position="65"/>
        <end position="225"/>
    </location>
</feature>
<evidence type="ECO:0000259" key="8">
    <source>
        <dbReference type="Pfam" id="PF14322"/>
    </source>
</evidence>
<proteinExistence type="inferred from homology"/>
<comment type="similarity">
    <text evidence="2">Belongs to the SusD family.</text>
</comment>
<dbReference type="InterPro" id="IPR012944">
    <property type="entry name" value="SusD_RagB_dom"/>
</dbReference>
<dbReference type="SUPFAM" id="SSF48452">
    <property type="entry name" value="TPR-like"/>
    <property type="match status" value="1"/>
</dbReference>
<organism evidence="9 10">
    <name type="scientific">Chryseobacterium salivictor</name>
    <dbReference type="NCBI Taxonomy" id="2547600"/>
    <lineage>
        <taxon>Bacteria</taxon>
        <taxon>Pseudomonadati</taxon>
        <taxon>Bacteroidota</taxon>
        <taxon>Flavobacteriia</taxon>
        <taxon>Flavobacteriales</taxon>
        <taxon>Weeksellaceae</taxon>
        <taxon>Chryseobacterium group</taxon>
        <taxon>Chryseobacterium</taxon>
    </lineage>
</organism>
<dbReference type="RefSeq" id="WP_133439863.1">
    <property type="nucleotide sequence ID" value="NZ_CP037954.1"/>
</dbReference>
<dbReference type="KEGG" id="csal:NBC122_01618"/>
<evidence type="ECO:0000256" key="6">
    <source>
        <dbReference type="SAM" id="SignalP"/>
    </source>
</evidence>
<dbReference type="CDD" id="cd08977">
    <property type="entry name" value="SusD"/>
    <property type="match status" value="1"/>
</dbReference>
<evidence type="ECO:0000256" key="5">
    <source>
        <dbReference type="ARBA" id="ARBA00023237"/>
    </source>
</evidence>
<gene>
    <name evidence="9" type="ORF">NBC122_01618</name>
</gene>
<reference evidence="9 10" key="1">
    <citation type="submission" date="2019-03" db="EMBL/GenBank/DDBJ databases">
        <authorList>
            <person name="Kim H."/>
            <person name="Yu S.-M."/>
        </authorList>
    </citation>
    <scope>NUCLEOTIDE SEQUENCE [LARGE SCALE GENOMIC DNA]</scope>
    <source>
        <strain evidence="9 10">NBC122</strain>
    </source>
</reference>
<evidence type="ECO:0000313" key="10">
    <source>
        <dbReference type="Proteomes" id="UP000294419"/>
    </source>
</evidence>
<dbReference type="EMBL" id="CP037954">
    <property type="protein sequence ID" value="QBO58433.1"/>
    <property type="molecule type" value="Genomic_DNA"/>
</dbReference>